<dbReference type="PANTHER" id="PTHR34098">
    <property type="entry name" value="F-BOX ONLY PROTEIN 47"/>
    <property type="match status" value="1"/>
</dbReference>
<feature type="compositionally biased region" description="Basic residues" evidence="1">
    <location>
        <begin position="477"/>
        <end position="489"/>
    </location>
</feature>
<reference evidence="3" key="2">
    <citation type="submission" date="2023-06" db="EMBL/GenBank/DDBJ databases">
        <authorList>
            <consortium name="Lawrence Berkeley National Laboratory"/>
            <person name="Mondo S.J."/>
            <person name="Hensen N."/>
            <person name="Bonometti L."/>
            <person name="Westerberg I."/>
            <person name="Brannstrom I.O."/>
            <person name="Guillou S."/>
            <person name="Cros-Aarteil S."/>
            <person name="Calhoun S."/>
            <person name="Haridas S."/>
            <person name="Kuo A."/>
            <person name="Pangilinan J."/>
            <person name="Riley R."/>
            <person name="Labutti K."/>
            <person name="Andreopoulos B."/>
            <person name="Lipzen A."/>
            <person name="Chen C."/>
            <person name="Yanf M."/>
            <person name="Daum C."/>
            <person name="Ng V."/>
            <person name="Clum A."/>
            <person name="Steindorff A."/>
            <person name="Ohm R."/>
            <person name="Martin F."/>
            <person name="Silar P."/>
            <person name="Natvig D."/>
            <person name="Lalanne C."/>
            <person name="Gautier V."/>
            <person name="Ament-Velasquez S.L."/>
            <person name="Kruys A."/>
            <person name="Hutchinson M.I."/>
            <person name="Powell A.J."/>
            <person name="Barry K."/>
            <person name="Miller A.N."/>
            <person name="Grigoriev I.V."/>
            <person name="Debuchy R."/>
            <person name="Gladieux P."/>
            <person name="Thoren M.H."/>
            <person name="Johannesson H."/>
        </authorList>
    </citation>
    <scope>NUCLEOTIDE SEQUENCE</scope>
    <source>
        <strain evidence="3">CBS 626.80</strain>
    </source>
</reference>
<evidence type="ECO:0000313" key="3">
    <source>
        <dbReference type="EMBL" id="KAK3951981.1"/>
    </source>
</evidence>
<name>A0AAN6SGC2_9PEZI</name>
<proteinExistence type="predicted"/>
<feature type="compositionally biased region" description="Basic and acidic residues" evidence="1">
    <location>
        <begin position="430"/>
        <end position="441"/>
    </location>
</feature>
<sequence>MSLLKLPYEMVSYVLDHLDLDHVWQLSLTCRRLRCLVTESHIAKRLLESKAPAATETQNALVTKKYAHELRRLLKRRQSISSVTPYLAAVVGFGEDWIYRNGVLCYMRQGQLRILDLHGSATDEIVVNIRLLLGEAIPGSRKIRNYRFRPLNVSNNIVSCLYYYKAKCPCHGNDHPAGSLVVFNAQDRKILTAPLLYDFEPKSFVVRNNDKVLYVVRRARGHGGPMVCWNAYDIATSAWHGADFHNTLGHILSHYYNRVNSFQPFDIDITNCFQIFDDSIYSLSNHGELEQEEKHWTAGYACQRIDSPFSVVSTIGPDRLLRRYHQDGPMDHRWTFMKMFKDEATGEIKVVESRTEWIKNSSYTVRTYYTTTLEMSNARVSNWEINSDEDGSDGDSSDGNNSGENGQSETGESESYNQSDPTPRTLPPRDPQDVHPGDDSSKGPIFLRNKCPILSYHPSCQTFLDLVDLSPSNSDKRRMRLRGGTRHRRGPQEIDAWSRSTQEKSSLSVAEKHFEEVHKTYRHEEPVSWPPEQDPESPSPALAQLYEILSPPKYSGEITGEWDERSFMYAAGASGGSKEKALVFISFDPSISLAGILPYPGPMVFGRPQSVATNALNAPTTADDSFTTHNSHSNEARGGRQLERAKQTPRGRQAVRRRHASTARNAPAEVIQVRSTKADAVWCTIEPAQYQTIKKGFHFCV</sequence>
<feature type="region of interest" description="Disordered" evidence="1">
    <location>
        <begin position="619"/>
        <end position="667"/>
    </location>
</feature>
<feature type="compositionally biased region" description="Basic and acidic residues" evidence="1">
    <location>
        <begin position="632"/>
        <end position="646"/>
    </location>
</feature>
<feature type="compositionally biased region" description="Acidic residues" evidence="1">
    <location>
        <begin position="386"/>
        <end position="396"/>
    </location>
</feature>
<dbReference type="AlphaFoldDB" id="A0AAN6SGC2"/>
<feature type="region of interest" description="Disordered" evidence="1">
    <location>
        <begin position="384"/>
        <end position="443"/>
    </location>
</feature>
<dbReference type="Pfam" id="PF00646">
    <property type="entry name" value="F-box"/>
    <property type="match status" value="1"/>
</dbReference>
<dbReference type="InterPro" id="IPR001810">
    <property type="entry name" value="F-box_dom"/>
</dbReference>
<dbReference type="Gene3D" id="1.20.1280.50">
    <property type="match status" value="1"/>
</dbReference>
<dbReference type="InterPro" id="IPR038946">
    <property type="entry name" value="FBXO47"/>
</dbReference>
<comment type="caution">
    <text evidence="3">The sequence shown here is derived from an EMBL/GenBank/DDBJ whole genome shotgun (WGS) entry which is preliminary data.</text>
</comment>
<dbReference type="InterPro" id="IPR036047">
    <property type="entry name" value="F-box-like_dom_sf"/>
</dbReference>
<evidence type="ECO:0000313" key="4">
    <source>
        <dbReference type="Proteomes" id="UP001303222"/>
    </source>
</evidence>
<dbReference type="EMBL" id="MU859134">
    <property type="protein sequence ID" value="KAK3951981.1"/>
    <property type="molecule type" value="Genomic_DNA"/>
</dbReference>
<dbReference type="Proteomes" id="UP001303222">
    <property type="component" value="Unassembled WGS sequence"/>
</dbReference>
<feature type="domain" description="F-box" evidence="2">
    <location>
        <begin position="1"/>
        <end position="46"/>
    </location>
</feature>
<dbReference type="PANTHER" id="PTHR34098:SF1">
    <property type="entry name" value="F-BOX ONLY PROTEIN 47"/>
    <property type="match status" value="1"/>
</dbReference>
<feature type="region of interest" description="Disordered" evidence="1">
    <location>
        <begin position="469"/>
        <end position="490"/>
    </location>
</feature>
<evidence type="ECO:0000256" key="1">
    <source>
        <dbReference type="SAM" id="MobiDB-lite"/>
    </source>
</evidence>
<feature type="compositionally biased region" description="Polar residues" evidence="1">
    <location>
        <begin position="619"/>
        <end position="631"/>
    </location>
</feature>
<reference evidence="3" key="1">
    <citation type="journal article" date="2023" name="Mol. Phylogenet. Evol.">
        <title>Genome-scale phylogeny and comparative genomics of the fungal order Sordariales.</title>
        <authorList>
            <person name="Hensen N."/>
            <person name="Bonometti L."/>
            <person name="Westerberg I."/>
            <person name="Brannstrom I.O."/>
            <person name="Guillou S."/>
            <person name="Cros-Aarteil S."/>
            <person name="Calhoun S."/>
            <person name="Haridas S."/>
            <person name="Kuo A."/>
            <person name="Mondo S."/>
            <person name="Pangilinan J."/>
            <person name="Riley R."/>
            <person name="LaButti K."/>
            <person name="Andreopoulos B."/>
            <person name="Lipzen A."/>
            <person name="Chen C."/>
            <person name="Yan M."/>
            <person name="Daum C."/>
            <person name="Ng V."/>
            <person name="Clum A."/>
            <person name="Steindorff A."/>
            <person name="Ohm R.A."/>
            <person name="Martin F."/>
            <person name="Silar P."/>
            <person name="Natvig D.O."/>
            <person name="Lalanne C."/>
            <person name="Gautier V."/>
            <person name="Ament-Velasquez S.L."/>
            <person name="Kruys A."/>
            <person name="Hutchinson M.I."/>
            <person name="Powell A.J."/>
            <person name="Barry K."/>
            <person name="Miller A.N."/>
            <person name="Grigoriev I.V."/>
            <person name="Debuchy R."/>
            <person name="Gladieux P."/>
            <person name="Hiltunen Thoren M."/>
            <person name="Johannesson H."/>
        </authorList>
    </citation>
    <scope>NUCLEOTIDE SEQUENCE</scope>
    <source>
        <strain evidence="3">CBS 626.80</strain>
    </source>
</reference>
<protein>
    <recommendedName>
        <fullName evidence="2">F-box domain-containing protein</fullName>
    </recommendedName>
</protein>
<feature type="compositionally biased region" description="Low complexity" evidence="1">
    <location>
        <begin position="397"/>
        <end position="423"/>
    </location>
</feature>
<keyword evidence="4" id="KW-1185">Reference proteome</keyword>
<accession>A0AAN6SGC2</accession>
<dbReference type="PROSITE" id="PS50181">
    <property type="entry name" value="FBOX"/>
    <property type="match status" value="1"/>
</dbReference>
<organism evidence="3 4">
    <name type="scientific">Pseudoneurospora amorphoporcata</name>
    <dbReference type="NCBI Taxonomy" id="241081"/>
    <lineage>
        <taxon>Eukaryota</taxon>
        <taxon>Fungi</taxon>
        <taxon>Dikarya</taxon>
        <taxon>Ascomycota</taxon>
        <taxon>Pezizomycotina</taxon>
        <taxon>Sordariomycetes</taxon>
        <taxon>Sordariomycetidae</taxon>
        <taxon>Sordariales</taxon>
        <taxon>Sordariaceae</taxon>
        <taxon>Pseudoneurospora</taxon>
    </lineage>
</organism>
<dbReference type="SUPFAM" id="SSF81383">
    <property type="entry name" value="F-box domain"/>
    <property type="match status" value="1"/>
</dbReference>
<evidence type="ECO:0000259" key="2">
    <source>
        <dbReference type="PROSITE" id="PS50181"/>
    </source>
</evidence>
<gene>
    <name evidence="3" type="ORF">QBC32DRAFT_398269</name>
</gene>
<feature type="compositionally biased region" description="Basic residues" evidence="1">
    <location>
        <begin position="647"/>
        <end position="661"/>
    </location>
</feature>